<feature type="region of interest" description="Disordered" evidence="2">
    <location>
        <begin position="316"/>
        <end position="426"/>
    </location>
</feature>
<feature type="chain" id="PRO_5013255131" evidence="3">
    <location>
        <begin position="31"/>
        <end position="1204"/>
    </location>
</feature>
<feature type="coiled-coil region" evidence="1">
    <location>
        <begin position="80"/>
        <end position="114"/>
    </location>
</feature>
<reference evidence="5" key="1">
    <citation type="journal article" date="2017" name="Proc. Natl. Acad. Sci. U.S.A.">
        <title>Simulation of Deepwater Horizon oil plume reveals substrate specialization within a complex community of hydrocarbon-degraders.</title>
        <authorList>
            <person name="Hu P."/>
            <person name="Dubinsky E.A."/>
            <person name="Probst A.J."/>
            <person name="Wang J."/>
            <person name="Sieber C.M.K."/>
            <person name="Tom L.M."/>
            <person name="Gardinali P."/>
            <person name="Banfield J.F."/>
            <person name="Atlas R.M."/>
            <person name="Andersen G.L."/>
        </authorList>
    </citation>
    <scope>NUCLEOTIDE SEQUENCE [LARGE SCALE GENOMIC DNA]</scope>
</reference>
<feature type="signal peptide" evidence="3">
    <location>
        <begin position="1"/>
        <end position="30"/>
    </location>
</feature>
<dbReference type="EMBL" id="MAAO01000006">
    <property type="protein sequence ID" value="OUR97164.1"/>
    <property type="molecule type" value="Genomic_DNA"/>
</dbReference>
<sequence length="1204" mass="132731">MKRLKFKSKTRLATSLSLALLFSISPTVLANPDWARSYVGNLSFRLTEDPGLQTKVQSVTIAQNEFTSITAKVTAQDNATKKLRDEHKAIKKKIRKLSDELTNSITKKGKLQQEKTAKVATLPGLQTEVDMAKAAVSQKDSVLKQSQAKLVKQEQKLAGLETSCAATPTAQCQKKIKRTKTAIAATKVTVKANQDALTTAKTFKATKVANLKAANKVVTKLTKKIADLDTAITTKNAQVQVLKTQETQKAAQVNIATTTLKTLKKKQDRKQVKLTDAKKLVKKYRDRLISRVLAVNKTGAQEGALDGEGDGRILSNRLGSYHGSRDGDFDGEVDGIREGKQRSHAAGYRTGQVDGSTRAEREGQEDGQIDGTEQGNIDAATRIGKVDGRERAQNSNAATLGNSQGETAGHQRAEDTGRRDGTKTGEAQAIQQFESKSLKPITLDGQFAGSFARIIPAYPTQHRGRNFNPSASYNRKIVKQAFRDGYKRRYKRRQQATYEATISRVYNVIYDDNYNDSYDEFYNRPYPAHRQAGYDQGERAAYNRDYQGHYDNSYNDFRTQFSMSPNRNSNEFKVTYSRVENSTYESVFESIRSAHYRTAEVRTFEANIARQTELFRTSRHAAVSKIYNEKPVLKFISSSITDAGINGVAGRDGIFQPGETTVHDIVVKNFGKVAAKNVKVVMENGAKFVVPSIAAGSIVKVKGVAKSQVASAPAGRIDTKILTAYAPLSAEAKIQGRHYANPSQGKINVGDTKKNKIQFPFNLSRLNTAGTLIIGEANSLNVAMTNGSSRAYTGDIKISLEVNANTNIITKNFNPVTKIASKKTISLTDATLLINDESDIYTPLTFRARVSKKGVTLGYLNSPLTSMAKAPFIAKNGKPIVVVNSDASARDLVDLLATMGGLKGASVLDTSLPTRNRAPLANGVKGKTLLVLEKAAIKSIDGMLNKSENTVMILIDELQNGYTGLKSIKTFRDAEAFNYDVAGVSKNTKVIFANPMRVGGLKSAVPALIADINSYKKYLSLANLMKLSNDQILGKIESEVTKTNFFSADTAKRQLIQMANIRAIDEVMRINKHYKLSGEGLSRDKDIADLVKDDKSLLHNRLGKLVDGKTRDKNVSLFLFAYDFYYTMRNALKHYDPIEDRIKFAVQNRMFGTLFSSGALKKVKKSYKALKKYDKKLYKKVTGLKGLHAPFEMADEGDNNSRRR</sequence>
<accession>A0A1Y5F8P7</accession>
<dbReference type="Proteomes" id="UP000196531">
    <property type="component" value="Unassembled WGS sequence"/>
</dbReference>
<feature type="compositionally biased region" description="Basic and acidic residues" evidence="2">
    <location>
        <begin position="409"/>
        <end position="423"/>
    </location>
</feature>
<evidence type="ECO:0000256" key="2">
    <source>
        <dbReference type="SAM" id="MobiDB-lite"/>
    </source>
</evidence>
<evidence type="ECO:0000313" key="5">
    <source>
        <dbReference type="Proteomes" id="UP000196531"/>
    </source>
</evidence>
<evidence type="ECO:0000256" key="3">
    <source>
        <dbReference type="SAM" id="SignalP"/>
    </source>
</evidence>
<comment type="caution">
    <text evidence="4">The sequence shown here is derived from an EMBL/GenBank/DDBJ whole genome shotgun (WGS) entry which is preliminary data.</text>
</comment>
<feature type="compositionally biased region" description="Basic and acidic residues" evidence="2">
    <location>
        <begin position="323"/>
        <end position="341"/>
    </location>
</feature>
<evidence type="ECO:0000256" key="1">
    <source>
        <dbReference type="SAM" id="Coils"/>
    </source>
</evidence>
<gene>
    <name evidence="4" type="ORF">A9Q84_12620</name>
</gene>
<keyword evidence="1" id="KW-0175">Coiled coil</keyword>
<protein>
    <submittedName>
        <fullName evidence="4">Uncharacterized protein</fullName>
    </submittedName>
</protein>
<evidence type="ECO:0000313" key="4">
    <source>
        <dbReference type="EMBL" id="OUR97164.1"/>
    </source>
</evidence>
<feature type="compositionally biased region" description="Polar residues" evidence="2">
    <location>
        <begin position="393"/>
        <end position="406"/>
    </location>
</feature>
<name>A0A1Y5F8P7_9BACT</name>
<keyword evidence="3" id="KW-0732">Signal</keyword>
<proteinExistence type="predicted"/>
<organism evidence="4 5">
    <name type="scientific">Halobacteriovorax marinus</name>
    <dbReference type="NCBI Taxonomy" id="97084"/>
    <lineage>
        <taxon>Bacteria</taxon>
        <taxon>Pseudomonadati</taxon>
        <taxon>Bdellovibrionota</taxon>
        <taxon>Bacteriovoracia</taxon>
        <taxon>Bacteriovoracales</taxon>
        <taxon>Halobacteriovoraceae</taxon>
        <taxon>Halobacteriovorax</taxon>
    </lineage>
</organism>
<dbReference type="AlphaFoldDB" id="A0A1Y5F8P7"/>